<dbReference type="Proteomes" id="UP000095657">
    <property type="component" value="Unassembled WGS sequence"/>
</dbReference>
<reference evidence="1 2" key="1">
    <citation type="submission" date="2015-09" db="EMBL/GenBank/DDBJ databases">
        <authorList>
            <consortium name="Pathogen Informatics"/>
        </authorList>
    </citation>
    <scope>NUCLEOTIDE SEQUENCE [LARGE SCALE GENOMIC DNA]</scope>
    <source>
        <strain evidence="1 2">2789STDY5834880</strain>
    </source>
</reference>
<name>A0A174MSU8_9BACE</name>
<proteinExistence type="predicted"/>
<accession>A0A174MSU8</accession>
<gene>
    <name evidence="1" type="ORF">ERS852494_02152</name>
</gene>
<protein>
    <submittedName>
        <fullName evidence="1">Uncharacterized protein</fullName>
    </submittedName>
</protein>
<evidence type="ECO:0000313" key="1">
    <source>
        <dbReference type="EMBL" id="CUP39512.1"/>
    </source>
</evidence>
<evidence type="ECO:0000313" key="2">
    <source>
        <dbReference type="Proteomes" id="UP000095657"/>
    </source>
</evidence>
<dbReference type="EMBL" id="CZAI01000004">
    <property type="protein sequence ID" value="CUP39512.1"/>
    <property type="molecule type" value="Genomic_DNA"/>
</dbReference>
<organism evidence="1 2">
    <name type="scientific">Bacteroides caccae</name>
    <dbReference type="NCBI Taxonomy" id="47678"/>
    <lineage>
        <taxon>Bacteria</taxon>
        <taxon>Pseudomonadati</taxon>
        <taxon>Bacteroidota</taxon>
        <taxon>Bacteroidia</taxon>
        <taxon>Bacteroidales</taxon>
        <taxon>Bacteroidaceae</taxon>
        <taxon>Bacteroides</taxon>
    </lineage>
</organism>
<dbReference type="AlphaFoldDB" id="A0A174MSU8"/>
<sequence>MVSGCRPRQYRLIVFPKTMYQTVRNDNIIIPKKKFCGLGLQVEFCYPGGWHVGVGISCNLIMW</sequence>